<sequence>MKELLSIYEARVDGFSLSRKRYNQQLRISGVVRLLVFIAVVAGIYFFWSSTLTAVLIAVGGIALFLYLVSRHEDLKKKRNYYEELLRINEQEIEVGKGNYTDLPDGAEFNDDDHDYSRDIDLFGMGSFFQFMNRTALKEGKKLLAARLMANDIHDIPKRQDAVQELAKMLDYRQEYEATARLLENDTKPAAIKSWIQSYQNFVPNVFSWLCYVQFAVSVAIGVLYAIDVLSGWWLLGIFLVGLLVSGNYAAKIIELNKYISELEDFFTQYGKLLELIEKADFNGEVLQTLKSNVLTDGKPASRRLYDLGRALVRLDQGSNLLVGVFINAFALWNLKQVHSIEAWLTSNKNYIAPWLEAVAQMDALNSLGNFAYNHPNYVFPEIKTGDFKFQAAQAVHPLLNPDKAVGNPIHIHSGEFFIITGANMAGKSTFLRTVSMSIVMANTGLPICAQSAIYSPIKLITSMRTSDSLKDDESYFFSELKRLKFIVDKMEQEKYFIVLDEILKGTNSVDKASGSRKLIEKLTLNQATGIIATHDLSLTEVAKDHEHISNYYFDAQIIDDELFFDYTFKYGVATNMNASFLLKKMGIV</sequence>
<dbReference type="PANTHER" id="PTHR11361">
    <property type="entry name" value="DNA MISMATCH REPAIR PROTEIN MUTS FAMILY MEMBER"/>
    <property type="match status" value="1"/>
</dbReference>
<dbReference type="GO" id="GO:0006298">
    <property type="term" value="P:mismatch repair"/>
    <property type="evidence" value="ECO:0007669"/>
    <property type="project" value="InterPro"/>
</dbReference>
<dbReference type="Proteomes" id="UP000239532">
    <property type="component" value="Unassembled WGS sequence"/>
</dbReference>
<evidence type="ECO:0000256" key="2">
    <source>
        <dbReference type="ARBA" id="ARBA00022840"/>
    </source>
</evidence>
<keyword evidence="4" id="KW-1133">Transmembrane helix</keyword>
<gene>
    <name evidence="6" type="ORF">BST86_13485</name>
</gene>
<evidence type="ECO:0000313" key="7">
    <source>
        <dbReference type="Proteomes" id="UP000239532"/>
    </source>
</evidence>
<dbReference type="GO" id="GO:0030983">
    <property type="term" value="F:mismatched DNA binding"/>
    <property type="evidence" value="ECO:0007669"/>
    <property type="project" value="InterPro"/>
</dbReference>
<proteinExistence type="predicted"/>
<dbReference type="Pfam" id="PF00488">
    <property type="entry name" value="MutS_V"/>
    <property type="match status" value="1"/>
</dbReference>
<keyword evidence="4" id="KW-0812">Transmembrane</keyword>
<dbReference type="GO" id="GO:0005524">
    <property type="term" value="F:ATP binding"/>
    <property type="evidence" value="ECO:0007669"/>
    <property type="project" value="UniProtKB-KW"/>
</dbReference>
<dbReference type="SUPFAM" id="SSF48334">
    <property type="entry name" value="DNA repair protein MutS, domain III"/>
    <property type="match status" value="1"/>
</dbReference>
<keyword evidence="2" id="KW-0067">ATP-binding</keyword>
<protein>
    <submittedName>
        <fullName evidence="6">DNA mismatch repair protein MutS</fullName>
    </submittedName>
</protein>
<dbReference type="SUPFAM" id="SSF52540">
    <property type="entry name" value="P-loop containing nucleoside triphosphate hydrolases"/>
    <property type="match status" value="1"/>
</dbReference>
<keyword evidence="1" id="KW-0547">Nucleotide-binding</keyword>
<dbReference type="EMBL" id="MQUC01000003">
    <property type="protein sequence ID" value="PRP68029.1"/>
    <property type="molecule type" value="Genomic_DNA"/>
</dbReference>
<dbReference type="PANTHER" id="PTHR11361:SF99">
    <property type="entry name" value="DNA MISMATCH REPAIR PROTEIN"/>
    <property type="match status" value="1"/>
</dbReference>
<keyword evidence="4" id="KW-0472">Membrane</keyword>
<evidence type="ECO:0000313" key="6">
    <source>
        <dbReference type="EMBL" id="PRP68029.1"/>
    </source>
</evidence>
<dbReference type="OrthoDB" id="9802448at2"/>
<keyword evidence="3" id="KW-0238">DNA-binding</keyword>
<reference evidence="6 7" key="1">
    <citation type="submission" date="2016-11" db="EMBL/GenBank/DDBJ databases">
        <title>Trade-off between light-utilization and light-protection in marine flavobacteria.</title>
        <authorList>
            <person name="Kumagai Y."/>
        </authorList>
    </citation>
    <scope>NUCLEOTIDE SEQUENCE [LARGE SCALE GENOMIC DNA]</scope>
    <source>
        <strain evidence="6 7">JCM 17109</strain>
    </source>
</reference>
<dbReference type="InterPro" id="IPR045076">
    <property type="entry name" value="MutS"/>
</dbReference>
<dbReference type="GO" id="GO:0140664">
    <property type="term" value="F:ATP-dependent DNA damage sensor activity"/>
    <property type="evidence" value="ECO:0007669"/>
    <property type="project" value="InterPro"/>
</dbReference>
<accession>A0A2S9WX34</accession>
<dbReference type="RefSeq" id="WP_105983708.1">
    <property type="nucleotide sequence ID" value="NZ_MQUC01000003.1"/>
</dbReference>
<organism evidence="6 7">
    <name type="scientific">Nonlabens agnitus</name>
    <dbReference type="NCBI Taxonomy" id="870484"/>
    <lineage>
        <taxon>Bacteria</taxon>
        <taxon>Pseudomonadati</taxon>
        <taxon>Bacteroidota</taxon>
        <taxon>Flavobacteriia</taxon>
        <taxon>Flavobacteriales</taxon>
        <taxon>Flavobacteriaceae</taxon>
        <taxon>Nonlabens</taxon>
    </lineage>
</organism>
<feature type="transmembrane region" description="Helical" evidence="4">
    <location>
        <begin position="26"/>
        <end position="46"/>
    </location>
</feature>
<dbReference type="AlphaFoldDB" id="A0A2S9WX34"/>
<name>A0A2S9WX34_9FLAO</name>
<keyword evidence="7" id="KW-1185">Reference proteome</keyword>
<dbReference type="Gene3D" id="3.40.50.300">
    <property type="entry name" value="P-loop containing nucleotide triphosphate hydrolases"/>
    <property type="match status" value="1"/>
</dbReference>
<feature type="transmembrane region" description="Helical" evidence="4">
    <location>
        <begin position="52"/>
        <end position="69"/>
    </location>
</feature>
<dbReference type="GO" id="GO:0005829">
    <property type="term" value="C:cytosol"/>
    <property type="evidence" value="ECO:0007669"/>
    <property type="project" value="TreeGrafter"/>
</dbReference>
<feature type="transmembrane region" description="Helical" evidence="4">
    <location>
        <begin position="206"/>
        <end position="227"/>
    </location>
</feature>
<comment type="caution">
    <text evidence="6">The sequence shown here is derived from an EMBL/GenBank/DDBJ whole genome shotgun (WGS) entry which is preliminary data.</text>
</comment>
<feature type="transmembrane region" description="Helical" evidence="4">
    <location>
        <begin position="233"/>
        <end position="251"/>
    </location>
</feature>
<evidence type="ECO:0000256" key="3">
    <source>
        <dbReference type="ARBA" id="ARBA00023125"/>
    </source>
</evidence>
<dbReference type="InterPro" id="IPR027417">
    <property type="entry name" value="P-loop_NTPase"/>
</dbReference>
<evidence type="ECO:0000256" key="1">
    <source>
        <dbReference type="ARBA" id="ARBA00022741"/>
    </source>
</evidence>
<dbReference type="InterPro" id="IPR036187">
    <property type="entry name" value="DNA_mismatch_repair_MutS_sf"/>
</dbReference>
<dbReference type="InterPro" id="IPR000432">
    <property type="entry name" value="DNA_mismatch_repair_MutS_C"/>
</dbReference>
<dbReference type="SMART" id="SM00534">
    <property type="entry name" value="MUTSac"/>
    <property type="match status" value="1"/>
</dbReference>
<feature type="domain" description="DNA mismatch repair proteins mutS family" evidence="5">
    <location>
        <begin position="415"/>
        <end position="587"/>
    </location>
</feature>
<evidence type="ECO:0000259" key="5">
    <source>
        <dbReference type="SMART" id="SM00534"/>
    </source>
</evidence>
<evidence type="ECO:0000256" key="4">
    <source>
        <dbReference type="SAM" id="Phobius"/>
    </source>
</evidence>